<dbReference type="InterPro" id="IPR011053">
    <property type="entry name" value="Single_hybrid_motif"/>
</dbReference>
<protein>
    <submittedName>
        <fullName evidence="3">Acetyl-CoA carboxylase biotin carboxyl carrier protein subunit</fullName>
    </submittedName>
</protein>
<dbReference type="PROSITE" id="PS50968">
    <property type="entry name" value="BIOTINYL_LIPOYL"/>
    <property type="match status" value="1"/>
</dbReference>
<reference evidence="3 4" key="1">
    <citation type="submission" date="2020-04" db="EMBL/GenBank/DDBJ databases">
        <title>A Flavivirga sp. nov.</title>
        <authorList>
            <person name="Sun X."/>
        </authorList>
    </citation>
    <scope>NUCLEOTIDE SEQUENCE [LARGE SCALE GENOMIC DNA]</scope>
    <source>
        <strain evidence="3 4">Y03</strain>
    </source>
</reference>
<accession>A0ABX1RSZ4</accession>
<dbReference type="InterPro" id="IPR050709">
    <property type="entry name" value="Biotin_Carboxyl_Carrier/Decarb"/>
</dbReference>
<organism evidence="3 4">
    <name type="scientific">Flavivirga algicola</name>
    <dbReference type="NCBI Taxonomy" id="2729136"/>
    <lineage>
        <taxon>Bacteria</taxon>
        <taxon>Pseudomonadati</taxon>
        <taxon>Bacteroidota</taxon>
        <taxon>Flavobacteriia</taxon>
        <taxon>Flavobacteriales</taxon>
        <taxon>Flavobacteriaceae</taxon>
        <taxon>Flavivirga</taxon>
    </lineage>
</organism>
<evidence type="ECO:0000256" key="1">
    <source>
        <dbReference type="ARBA" id="ARBA00023267"/>
    </source>
</evidence>
<gene>
    <name evidence="3" type="ORF">HHX25_01185</name>
</gene>
<dbReference type="InterPro" id="IPR000089">
    <property type="entry name" value="Biotin_lipoyl"/>
</dbReference>
<dbReference type="RefSeq" id="WP_169669241.1">
    <property type="nucleotide sequence ID" value="NZ_JABBHF010000001.1"/>
</dbReference>
<name>A0ABX1RSZ4_9FLAO</name>
<evidence type="ECO:0000259" key="2">
    <source>
        <dbReference type="PROSITE" id="PS50968"/>
    </source>
</evidence>
<dbReference type="InterPro" id="IPR001882">
    <property type="entry name" value="Biotin_BS"/>
</dbReference>
<dbReference type="SUPFAM" id="SSF51230">
    <property type="entry name" value="Single hybrid motif"/>
    <property type="match status" value="1"/>
</dbReference>
<evidence type="ECO:0000313" key="3">
    <source>
        <dbReference type="EMBL" id="NMH86105.1"/>
    </source>
</evidence>
<dbReference type="Proteomes" id="UP000746690">
    <property type="component" value="Unassembled WGS sequence"/>
</dbReference>
<dbReference type="CDD" id="cd06850">
    <property type="entry name" value="biotinyl_domain"/>
    <property type="match status" value="1"/>
</dbReference>
<proteinExistence type="predicted"/>
<keyword evidence="1" id="KW-0092">Biotin</keyword>
<sequence>MSKTFKTSVNNTFDFEIKDGDISNLDTLQISESRFHILEQNKSYDAEITIADFYKKSYEVNINNNIYTVNISNQLDDLIKEMGFAIGSAKHIDSVKAPMPGLILEINVKVNQEVQEDEPLLILEAMKMENIITAPTSGVIKSISVSNGDTVEKNQPLIEFDA</sequence>
<dbReference type="PANTHER" id="PTHR45266:SF3">
    <property type="entry name" value="OXALOACETATE DECARBOXYLASE ALPHA CHAIN"/>
    <property type="match status" value="1"/>
</dbReference>
<dbReference type="Pfam" id="PF00364">
    <property type="entry name" value="Biotin_lipoyl"/>
    <property type="match status" value="1"/>
</dbReference>
<evidence type="ECO:0000313" key="4">
    <source>
        <dbReference type="Proteomes" id="UP000746690"/>
    </source>
</evidence>
<dbReference type="EMBL" id="JABBHF010000001">
    <property type="protein sequence ID" value="NMH86105.1"/>
    <property type="molecule type" value="Genomic_DNA"/>
</dbReference>
<dbReference type="Gene3D" id="2.40.50.100">
    <property type="match status" value="1"/>
</dbReference>
<feature type="domain" description="Lipoyl-binding" evidence="2">
    <location>
        <begin position="83"/>
        <end position="161"/>
    </location>
</feature>
<keyword evidence="4" id="KW-1185">Reference proteome</keyword>
<comment type="caution">
    <text evidence="3">The sequence shown here is derived from an EMBL/GenBank/DDBJ whole genome shotgun (WGS) entry which is preliminary data.</text>
</comment>
<dbReference type="PROSITE" id="PS00188">
    <property type="entry name" value="BIOTIN"/>
    <property type="match status" value="1"/>
</dbReference>
<dbReference type="PANTHER" id="PTHR45266">
    <property type="entry name" value="OXALOACETATE DECARBOXYLASE ALPHA CHAIN"/>
    <property type="match status" value="1"/>
</dbReference>